<gene>
    <name evidence="2" type="ORF">C1SCF055_LOCUS2049</name>
</gene>
<evidence type="ECO:0008006" key="5">
    <source>
        <dbReference type="Google" id="ProtNLM"/>
    </source>
</evidence>
<name>A0A9P1FE34_9DINO</name>
<evidence type="ECO:0000256" key="1">
    <source>
        <dbReference type="SAM" id="MobiDB-lite"/>
    </source>
</evidence>
<feature type="compositionally biased region" description="Polar residues" evidence="1">
    <location>
        <begin position="126"/>
        <end position="142"/>
    </location>
</feature>
<feature type="non-terminal residue" evidence="2">
    <location>
        <position position="1805"/>
    </location>
</feature>
<reference evidence="3 4" key="2">
    <citation type="submission" date="2024-05" db="EMBL/GenBank/DDBJ databases">
        <authorList>
            <person name="Chen Y."/>
            <person name="Shah S."/>
            <person name="Dougan E. K."/>
            <person name="Thang M."/>
            <person name="Chan C."/>
        </authorList>
    </citation>
    <scope>NUCLEOTIDE SEQUENCE [LARGE SCALE GENOMIC DNA]</scope>
</reference>
<dbReference type="EMBL" id="CAMXCT030000084">
    <property type="protein sequence ID" value="CAL4760861.1"/>
    <property type="molecule type" value="Genomic_DNA"/>
</dbReference>
<feature type="region of interest" description="Disordered" evidence="1">
    <location>
        <begin position="526"/>
        <end position="551"/>
    </location>
</feature>
<dbReference type="Proteomes" id="UP001152797">
    <property type="component" value="Unassembled WGS sequence"/>
</dbReference>
<dbReference type="EMBL" id="CAMXCT010000084">
    <property type="protein sequence ID" value="CAI3973549.1"/>
    <property type="molecule type" value="Genomic_DNA"/>
</dbReference>
<feature type="region of interest" description="Disordered" evidence="1">
    <location>
        <begin position="757"/>
        <end position="778"/>
    </location>
</feature>
<feature type="region of interest" description="Disordered" evidence="1">
    <location>
        <begin position="306"/>
        <end position="325"/>
    </location>
</feature>
<evidence type="ECO:0000313" key="2">
    <source>
        <dbReference type="EMBL" id="CAI3973549.1"/>
    </source>
</evidence>
<dbReference type="PANTHER" id="PTHR19446">
    <property type="entry name" value="REVERSE TRANSCRIPTASES"/>
    <property type="match status" value="1"/>
</dbReference>
<feature type="non-terminal residue" evidence="2">
    <location>
        <position position="1"/>
    </location>
</feature>
<feature type="compositionally biased region" description="Low complexity" evidence="1">
    <location>
        <begin position="308"/>
        <end position="323"/>
    </location>
</feature>
<comment type="caution">
    <text evidence="2">The sequence shown here is derived from an EMBL/GenBank/DDBJ whole genome shotgun (WGS) entry which is preliminary data.</text>
</comment>
<reference evidence="2" key="1">
    <citation type="submission" date="2022-10" db="EMBL/GenBank/DDBJ databases">
        <authorList>
            <person name="Chen Y."/>
            <person name="Dougan E. K."/>
            <person name="Chan C."/>
            <person name="Rhodes N."/>
            <person name="Thang M."/>
        </authorList>
    </citation>
    <scope>NUCLEOTIDE SEQUENCE</scope>
</reference>
<sequence>YVTEILGLWQECVSTSLYFLVILLVKGNGNNYKAPSTPTPACCSASGVAQTSERAASFDALSALQDLEGISRPPLQRSQFSCSDPLCNGGVDADGLDVWFVQKDAVAKRMSWEYCAVVGNQHKTQSYPAQGSAQQWQGQPRTKSPRQRNRPKSRKKHKQDASQWSPYDSVQGPVLDQGGSSWPAHAPWYPHLPVSGQKGNGKGCMPLPMNMASPPPPPPPMLMAQQHPHGVPWMQQPMPAMSAMPFMPPSMDAPAVPPPPTATLPPEVAADAKGKDSEREFHTRHIGLNDVHSDVAPHKCPAYEGQNRAGRQAAPSASAGSSSNRHFLDRRLPADVPSYIHHLQHLWRDDLCRPPLDQPYQLRTWYIHHVHQPQWKVPRLVALPGDGTAWHQLILERWRDQIHNDAVLNIAVVFPQVRSTFDTVPVHADLILVQGGPNFCGGLTTVHPPGDDTGRGYTWAASYPRHVGGVGILVGVDAEELLQTHACDVFHAGISIPTTTAPSHWMSNGHSFVAVFQDLQGARTTVPTPAIPTASPTAESGEVGEDLTDLSPGTLALSPEAAEESPQVSDSSFDEEELQGVQIFQLGRSVHHCFLRWRTYNFVLFDMLHAIGLHRDMAIGFHVLQAPLIDQHHAEEAVILQRVGDIPAASDSKLVLLDLVIESPTSGPVHPLRETRLLPRLITRLGLVHALGLRSMCDVDDSIAGCVVYYNNVLWEATNIEVRTIDHGAYLRIIVPQRHDQLVEEPRLKRTIQQCTPEASAGSAKFSRGTRPSTRPDSVDVVEEEGPVLYVWTWFIHHGLFPRCREPRIVRLDRKHDNWLRDLLAPWDFACQRATQTQVSIVHPQPPHDALHMETVHVMIEQTPREPVAAAVISIIYHEGPADRLHQEARSLPRWLCTDDLIDIMDLHPICDFQKCTARIGRVPFQQFIRDDIPTATGIELHVKPVFCEGDHTAASSNQPYLPRPLLPAVGRSLMQTVRRWQRTRLLVQPAEDVVPGEHLADEYHMTPQRVADCASLGHHLQPAAFPMWPTSWTTLHEVWTFYFAQTAAPEGMTIRAAVWYSDHVRRPWSEDCRTVTLDANLDLWHAHLVAAWEDWMLPDRQIEIVVVRPVPLGANEDAHFHVIILQQPQPMTKTVILTVMDAFADPWHPGQVCLTVPNAVDHWMLLHAAAVEFQCPPAVPNSRCTTSFGHTDLTAGNLFPVQHGMCFTVTVEGSLEPVLPLPLDDAADPAHDPSAHGVSLLQLHAKFCRVRLSSQVLAAQTQQLLQVFDDVMVELSPTTVPRPLSVHAGCGDTIEAVPQLTSSSTSPVVLSLQATLTPAGDLDAPTYQDELSALQWLHQPNWEAKCAQLSELPLMPLPDGVQIPLESYAAMMDPTLAPAASTFQAQTHGPNKIRWDADRLRDPSVVAEFQAALATLPLPTWDVNVDEHCRLYETNLLQLARQYFEKRTFKRKRPQLSGRTLQCIAFKRHLLDCGRAWNLMHDELFKQELKLVEKEVRALVRGDLQIYYDQILVQLQNAGELHDLKAVFRLLTRLGSKKIKSGTSIRPLPALRKNDGTLATSFTEQQQVWMQQFSEIEAGVPLHWEVLQRLDRPGLGPPKDIQCQELFPSPWELQLALKKLKRGKVPGQNQLPPDVLKAGAAPLCHQLCALTTKVVAHCKEPLEWKGGQLIPLSKGKPDAADPTGYRSIFISDFTAKMFHMTMRNYLVQVWENGIQSLQLGGRKRMGVDFAHHFLQAHRHWTASRKLPSAYLFFDIKSAFYSVLRQALFPDEAPSLSLIAALSRFRVSADDIDGMLQAVRRDDAT</sequence>
<keyword evidence="4" id="KW-1185">Reference proteome</keyword>
<proteinExistence type="predicted"/>
<feature type="region of interest" description="Disordered" evidence="1">
    <location>
        <begin position="126"/>
        <end position="181"/>
    </location>
</feature>
<feature type="compositionally biased region" description="Low complexity" evidence="1">
    <location>
        <begin position="526"/>
        <end position="538"/>
    </location>
</feature>
<dbReference type="EMBL" id="CAMXCT020000084">
    <property type="protein sequence ID" value="CAL1126924.1"/>
    <property type="molecule type" value="Genomic_DNA"/>
</dbReference>
<dbReference type="OrthoDB" id="410381at2759"/>
<feature type="compositionally biased region" description="Basic residues" evidence="1">
    <location>
        <begin position="143"/>
        <end position="158"/>
    </location>
</feature>
<accession>A0A9P1FE34</accession>
<protein>
    <recommendedName>
        <fullName evidence="5">Reverse transcriptase domain-containing protein</fullName>
    </recommendedName>
</protein>
<organism evidence="2">
    <name type="scientific">Cladocopium goreaui</name>
    <dbReference type="NCBI Taxonomy" id="2562237"/>
    <lineage>
        <taxon>Eukaryota</taxon>
        <taxon>Sar</taxon>
        <taxon>Alveolata</taxon>
        <taxon>Dinophyceae</taxon>
        <taxon>Suessiales</taxon>
        <taxon>Symbiodiniaceae</taxon>
        <taxon>Cladocopium</taxon>
    </lineage>
</organism>
<evidence type="ECO:0000313" key="3">
    <source>
        <dbReference type="EMBL" id="CAL4760861.1"/>
    </source>
</evidence>
<evidence type="ECO:0000313" key="4">
    <source>
        <dbReference type="Proteomes" id="UP001152797"/>
    </source>
</evidence>